<dbReference type="EMBL" id="CDMY01000373">
    <property type="protein sequence ID" value="CEM06960.1"/>
    <property type="molecule type" value="Genomic_DNA"/>
</dbReference>
<evidence type="ECO:0000313" key="1">
    <source>
        <dbReference type="EMBL" id="CEM06960.1"/>
    </source>
</evidence>
<dbReference type="AlphaFoldDB" id="A0A0G4F407"/>
<dbReference type="VEuPathDB" id="CryptoDB:Vbra_8844"/>
<dbReference type="Proteomes" id="UP000041254">
    <property type="component" value="Unassembled WGS sequence"/>
</dbReference>
<evidence type="ECO:0000313" key="2">
    <source>
        <dbReference type="Proteomes" id="UP000041254"/>
    </source>
</evidence>
<dbReference type="InParanoid" id="A0A0G4F407"/>
<sequence length="140" mass="14729">MAAVLLRRSTEGETCTMTFKPQGKVDQTKGKPPFVEFHFGYKEGDVKGCPNKDLTCLISGEIKEDKSGKSATASGKCSKDRKGCVADSLGKDKDGEPLCMTVTGPVIASKGSDTVQDPQIKAIFPGTSGSFGIVKPEVPA</sequence>
<protein>
    <submittedName>
        <fullName evidence="1">Uncharacterized protein</fullName>
    </submittedName>
</protein>
<accession>A0A0G4F407</accession>
<name>A0A0G4F407_VITBC</name>
<proteinExistence type="predicted"/>
<reference evidence="1 2" key="1">
    <citation type="submission" date="2014-11" db="EMBL/GenBank/DDBJ databases">
        <authorList>
            <person name="Zhu J."/>
            <person name="Qi W."/>
            <person name="Song R."/>
        </authorList>
    </citation>
    <scope>NUCLEOTIDE SEQUENCE [LARGE SCALE GENOMIC DNA]</scope>
</reference>
<organism evidence="1 2">
    <name type="scientific">Vitrella brassicaformis (strain CCMP3155)</name>
    <dbReference type="NCBI Taxonomy" id="1169540"/>
    <lineage>
        <taxon>Eukaryota</taxon>
        <taxon>Sar</taxon>
        <taxon>Alveolata</taxon>
        <taxon>Colpodellida</taxon>
        <taxon>Vitrellaceae</taxon>
        <taxon>Vitrella</taxon>
    </lineage>
</organism>
<gene>
    <name evidence="1" type="ORF">Vbra_8844</name>
</gene>
<keyword evidence="2" id="KW-1185">Reference proteome</keyword>